<feature type="domain" description="VWFA" evidence="1">
    <location>
        <begin position="1"/>
        <end position="171"/>
    </location>
</feature>
<dbReference type="SMART" id="SM00327">
    <property type="entry name" value="VWA"/>
    <property type="match status" value="1"/>
</dbReference>
<organism evidence="2 3">
    <name type="scientific">Panagrolaimus davidi</name>
    <dbReference type="NCBI Taxonomy" id="227884"/>
    <lineage>
        <taxon>Eukaryota</taxon>
        <taxon>Metazoa</taxon>
        <taxon>Ecdysozoa</taxon>
        <taxon>Nematoda</taxon>
        <taxon>Chromadorea</taxon>
        <taxon>Rhabditida</taxon>
        <taxon>Tylenchina</taxon>
        <taxon>Panagrolaimomorpha</taxon>
        <taxon>Panagrolaimoidea</taxon>
        <taxon>Panagrolaimidae</taxon>
        <taxon>Panagrolaimus</taxon>
    </lineage>
</organism>
<dbReference type="PROSITE" id="PS50234">
    <property type="entry name" value="VWFA"/>
    <property type="match status" value="1"/>
</dbReference>
<name>A0A914P9P3_9BILA</name>
<dbReference type="InterPro" id="IPR036465">
    <property type="entry name" value="vWFA_dom_sf"/>
</dbReference>
<sequence>MSKRELNALSAELSTYMHNFTFAQTGNHTVRAAIIGYASDVTTYYQLTDTTNYDAFVDALFDFADHGNSDDTGGNLQGALQQAYSLLQSQKSQRRQLIVLVAATYNPIGFQGADVTANSIKENGICIVVINYKSSQGVLATALQNISCPGYYYISDDDDLNLKFTYALTQLNCICPPGSLQFREYNTAWKNYTNYGDCLFGFNENTDPAMAQRSCHPGVLVAVTNEKKMFTIGLHKSASDNEWKCTEYSFGDFPSMTAASSVNDNYGYLWNNYGFNWTLQTGNNVALPYICQIRACDAEYICDQTQTKNLKHKIAFEV</sequence>
<dbReference type="Gene3D" id="3.40.50.410">
    <property type="entry name" value="von Willebrand factor, type A domain"/>
    <property type="match status" value="1"/>
</dbReference>
<dbReference type="CDD" id="cd00037">
    <property type="entry name" value="CLECT"/>
    <property type="match status" value="1"/>
</dbReference>
<dbReference type="InterPro" id="IPR002035">
    <property type="entry name" value="VWF_A"/>
</dbReference>
<evidence type="ECO:0000259" key="1">
    <source>
        <dbReference type="PROSITE" id="PS50234"/>
    </source>
</evidence>
<protein>
    <submittedName>
        <fullName evidence="3">VWFA domain-containing protein</fullName>
    </submittedName>
</protein>
<dbReference type="SUPFAM" id="SSF53300">
    <property type="entry name" value="vWA-like"/>
    <property type="match status" value="1"/>
</dbReference>
<dbReference type="PANTHER" id="PTHR31024:SF3">
    <property type="entry name" value="C-TYPE LECTIN-RELATED"/>
    <property type="match status" value="1"/>
</dbReference>
<dbReference type="PANTHER" id="PTHR31024">
    <property type="entry name" value="C-TYPE LECTIN"/>
    <property type="match status" value="1"/>
</dbReference>
<dbReference type="AlphaFoldDB" id="A0A914P9P3"/>
<dbReference type="Proteomes" id="UP000887578">
    <property type="component" value="Unplaced"/>
</dbReference>
<dbReference type="WBParaSite" id="PDA_v2.g14248.t1">
    <property type="protein sequence ID" value="PDA_v2.g14248.t1"/>
    <property type="gene ID" value="PDA_v2.g14248"/>
</dbReference>
<evidence type="ECO:0000313" key="2">
    <source>
        <dbReference type="Proteomes" id="UP000887578"/>
    </source>
</evidence>
<dbReference type="InterPro" id="IPR016187">
    <property type="entry name" value="CTDL_fold"/>
</dbReference>
<reference evidence="3" key="1">
    <citation type="submission" date="2022-11" db="UniProtKB">
        <authorList>
            <consortium name="WormBaseParasite"/>
        </authorList>
    </citation>
    <scope>IDENTIFICATION</scope>
</reference>
<dbReference type="SUPFAM" id="SSF56436">
    <property type="entry name" value="C-type lectin-like"/>
    <property type="match status" value="1"/>
</dbReference>
<dbReference type="Pfam" id="PF00092">
    <property type="entry name" value="VWA"/>
    <property type="match status" value="1"/>
</dbReference>
<keyword evidence="2" id="KW-1185">Reference proteome</keyword>
<accession>A0A914P9P3</accession>
<evidence type="ECO:0000313" key="3">
    <source>
        <dbReference type="WBParaSite" id="PDA_v2.g14248.t1"/>
    </source>
</evidence>
<proteinExistence type="predicted"/>